<dbReference type="SUPFAM" id="SSF56219">
    <property type="entry name" value="DNase I-like"/>
    <property type="match status" value="1"/>
</dbReference>
<keyword evidence="3" id="KW-0540">Nuclease</keyword>
<keyword evidence="1" id="KW-0732">Signal</keyword>
<dbReference type="GO" id="GO:0006506">
    <property type="term" value="P:GPI anchor biosynthetic process"/>
    <property type="evidence" value="ECO:0007669"/>
    <property type="project" value="TreeGrafter"/>
</dbReference>
<comment type="caution">
    <text evidence="3">The sequence shown here is derived from an EMBL/GenBank/DDBJ whole genome shotgun (WGS) entry which is preliminary data.</text>
</comment>
<dbReference type="GO" id="GO:0016020">
    <property type="term" value="C:membrane"/>
    <property type="evidence" value="ECO:0007669"/>
    <property type="project" value="GOC"/>
</dbReference>
<dbReference type="GO" id="GO:0004519">
    <property type="term" value="F:endonuclease activity"/>
    <property type="evidence" value="ECO:0007669"/>
    <property type="project" value="UniProtKB-KW"/>
</dbReference>
<reference evidence="3" key="1">
    <citation type="submission" date="2020-12" db="EMBL/GenBank/DDBJ databases">
        <title>Prauserella sp. ASG 168, a novel actinomycete isolated from cave rock.</title>
        <authorList>
            <person name="Suriyachadkun C."/>
        </authorList>
    </citation>
    <scope>NUCLEOTIDE SEQUENCE</scope>
    <source>
        <strain evidence="3">ASG 168</strain>
    </source>
</reference>
<evidence type="ECO:0000256" key="1">
    <source>
        <dbReference type="SAM" id="SignalP"/>
    </source>
</evidence>
<gene>
    <name evidence="3" type="ORF">JHE00_24875</name>
</gene>
<accession>A0A934V6I5</accession>
<keyword evidence="4" id="KW-1185">Reference proteome</keyword>
<keyword evidence="3" id="KW-0378">Hydrolase</keyword>
<feature type="chain" id="PRO_5037910222" evidence="1">
    <location>
        <begin position="26"/>
        <end position="271"/>
    </location>
</feature>
<dbReference type="InterPro" id="IPR036691">
    <property type="entry name" value="Endo/exonu/phosph_ase_sf"/>
</dbReference>
<dbReference type="PANTHER" id="PTHR14859:SF15">
    <property type="entry name" value="ENDONUCLEASE_EXONUCLEASE_PHOSPHATASE DOMAIN-CONTAINING PROTEIN"/>
    <property type="match status" value="1"/>
</dbReference>
<dbReference type="RefSeq" id="WP_200322337.1">
    <property type="nucleotide sequence ID" value="NZ_JAENJH010000007.1"/>
</dbReference>
<dbReference type="EMBL" id="JAENJH010000007">
    <property type="protein sequence ID" value="MBK1787572.1"/>
    <property type="molecule type" value="Genomic_DNA"/>
</dbReference>
<keyword evidence="3" id="KW-0255">Endonuclease</keyword>
<dbReference type="Gene3D" id="3.60.10.10">
    <property type="entry name" value="Endonuclease/exonuclease/phosphatase"/>
    <property type="match status" value="1"/>
</dbReference>
<organism evidence="3 4">
    <name type="scientific">Prauserella cavernicola</name>
    <dbReference type="NCBI Taxonomy" id="2800127"/>
    <lineage>
        <taxon>Bacteria</taxon>
        <taxon>Bacillati</taxon>
        <taxon>Actinomycetota</taxon>
        <taxon>Actinomycetes</taxon>
        <taxon>Pseudonocardiales</taxon>
        <taxon>Pseudonocardiaceae</taxon>
        <taxon>Prauserella</taxon>
    </lineage>
</organism>
<proteinExistence type="predicted"/>
<feature type="signal peptide" evidence="1">
    <location>
        <begin position="1"/>
        <end position="25"/>
    </location>
</feature>
<dbReference type="AlphaFoldDB" id="A0A934V6I5"/>
<evidence type="ECO:0000313" key="4">
    <source>
        <dbReference type="Proteomes" id="UP000635245"/>
    </source>
</evidence>
<sequence length="271" mass="29465">MKWISACVAGLMAATTLLAPATAEAATERTYLQFNMAGKKLNNGDPAVADAVAKSVKDRMPSVVTLNEVCKTQYDELEAELEKSGYHATFGPTGPKCKGKGFGNAIFVHNSVKEYQNYKLPRTEEETETRKMLCVKATAHKSMACVTHLSQGRYKEERARQVGFIATKVGEFEKKGYRVIVGGDFNTEPRAGVIDPMYARCHSPKGSGLFYEADSERCGRRTGAATVDGGGTGGEGKIDYLFFSKGYSKLSAQVVPVSVSDHHLLWAKASR</sequence>
<feature type="domain" description="Endonuclease/exonuclease/phosphatase" evidence="2">
    <location>
        <begin position="32"/>
        <end position="262"/>
    </location>
</feature>
<dbReference type="Proteomes" id="UP000635245">
    <property type="component" value="Unassembled WGS sequence"/>
</dbReference>
<dbReference type="Pfam" id="PF03372">
    <property type="entry name" value="Exo_endo_phos"/>
    <property type="match status" value="1"/>
</dbReference>
<name>A0A934V6I5_9PSEU</name>
<evidence type="ECO:0000259" key="2">
    <source>
        <dbReference type="Pfam" id="PF03372"/>
    </source>
</evidence>
<dbReference type="InterPro" id="IPR005135">
    <property type="entry name" value="Endo/exonuclease/phosphatase"/>
</dbReference>
<dbReference type="PANTHER" id="PTHR14859">
    <property type="entry name" value="CALCOFLUOR WHITE HYPERSENSITIVE PROTEIN PRECURSOR"/>
    <property type="match status" value="1"/>
</dbReference>
<evidence type="ECO:0000313" key="3">
    <source>
        <dbReference type="EMBL" id="MBK1787572.1"/>
    </source>
</evidence>
<dbReference type="InterPro" id="IPR051916">
    <property type="entry name" value="GPI-anchor_lipid_remodeler"/>
</dbReference>
<protein>
    <submittedName>
        <fullName evidence="3">Endonuclease/exonuclease/phosphatase family protein</fullName>
    </submittedName>
</protein>